<evidence type="ECO:0000256" key="1">
    <source>
        <dbReference type="SAM" id="Phobius"/>
    </source>
</evidence>
<protein>
    <submittedName>
        <fullName evidence="2">Uncharacterized protein</fullName>
    </submittedName>
</protein>
<reference evidence="2 3" key="1">
    <citation type="submission" date="2023-07" db="EMBL/GenBank/DDBJ databases">
        <title>Sequencing the genomes of 1000 actinobacteria strains.</title>
        <authorList>
            <person name="Klenk H.-P."/>
        </authorList>
    </citation>
    <scope>NUCLEOTIDE SEQUENCE [LARGE SCALE GENOMIC DNA]</scope>
    <source>
        <strain evidence="2 3">DSM 17163</strain>
    </source>
</reference>
<dbReference type="EMBL" id="JAUSQX010000001">
    <property type="protein sequence ID" value="MDP9806521.1"/>
    <property type="molecule type" value="Genomic_DNA"/>
</dbReference>
<organism evidence="2 3">
    <name type="scientific">Trueperella bonasi</name>
    <dbReference type="NCBI Taxonomy" id="312286"/>
    <lineage>
        <taxon>Bacteria</taxon>
        <taxon>Bacillati</taxon>
        <taxon>Actinomycetota</taxon>
        <taxon>Actinomycetes</taxon>
        <taxon>Actinomycetales</taxon>
        <taxon>Actinomycetaceae</taxon>
        <taxon>Trueperella</taxon>
    </lineage>
</organism>
<keyword evidence="1" id="KW-0812">Transmembrane</keyword>
<name>A0ABT9NGK9_9ACTO</name>
<keyword evidence="1" id="KW-1133">Transmembrane helix</keyword>
<evidence type="ECO:0000313" key="3">
    <source>
        <dbReference type="Proteomes" id="UP001243212"/>
    </source>
</evidence>
<feature type="transmembrane region" description="Helical" evidence="1">
    <location>
        <begin position="27"/>
        <end position="46"/>
    </location>
</feature>
<dbReference type="Proteomes" id="UP001243212">
    <property type="component" value="Unassembled WGS sequence"/>
</dbReference>
<gene>
    <name evidence="2" type="ORF">J2S70_001103</name>
</gene>
<comment type="caution">
    <text evidence="2">The sequence shown here is derived from an EMBL/GenBank/DDBJ whole genome shotgun (WGS) entry which is preliminary data.</text>
</comment>
<keyword evidence="1" id="KW-0472">Membrane</keyword>
<accession>A0ABT9NGK9</accession>
<keyword evidence="3" id="KW-1185">Reference proteome</keyword>
<evidence type="ECO:0000313" key="2">
    <source>
        <dbReference type="EMBL" id="MDP9806521.1"/>
    </source>
</evidence>
<dbReference type="RefSeq" id="WP_307682740.1">
    <property type="nucleotide sequence ID" value="NZ_JAUSQX010000001.1"/>
</dbReference>
<proteinExistence type="predicted"/>
<sequence length="121" mass="12544">MPAAAATPLATVTPVLGNELLGASLGVPTVVGGSVGGGAVGFAVFVSKTLMFSPDLTVATAVLPPSRSSMVSPAPNWGDTPFDALNGWELNFLKSNFLKSNRVSHVQFFQSTHWRSIGLDS</sequence>